<keyword evidence="4" id="KW-0675">Receptor</keyword>
<keyword evidence="2 3" id="KW-0378">Hydrolase</keyword>
<organism evidence="4 5">
    <name type="scientific">Candidatus Reidiella endopervernicosa</name>
    <dbReference type="NCBI Taxonomy" id="2738883"/>
    <lineage>
        <taxon>Bacteria</taxon>
        <taxon>Pseudomonadati</taxon>
        <taxon>Pseudomonadota</taxon>
        <taxon>Gammaproteobacteria</taxon>
        <taxon>Candidatus Reidiella</taxon>
    </lineage>
</organism>
<comment type="function">
    <text evidence="3">Probably deamidates glutamine residues to glutamate on methyl-accepting chemotaxis receptors (MCPs), playing an important role in chemotaxis.</text>
</comment>
<evidence type="ECO:0000313" key="5">
    <source>
        <dbReference type="Proteomes" id="UP000509658"/>
    </source>
</evidence>
<dbReference type="AlphaFoldDB" id="A0A6N0HX64"/>
<dbReference type="GO" id="GO:0050568">
    <property type="term" value="F:protein-glutamine glutaminase activity"/>
    <property type="evidence" value="ECO:0007669"/>
    <property type="project" value="UniProtKB-UniRule"/>
</dbReference>
<gene>
    <name evidence="3 4" type="primary">cheD</name>
    <name evidence="4" type="ORF">HUE57_12225</name>
</gene>
<dbReference type="NCBIfam" id="NF010013">
    <property type="entry name" value="PRK13487.1"/>
    <property type="match status" value="1"/>
</dbReference>
<dbReference type="PANTHER" id="PTHR35147:SF2">
    <property type="entry name" value="CHEMORECEPTOR GLUTAMINE DEAMIDASE CHED-RELATED"/>
    <property type="match status" value="1"/>
</dbReference>
<keyword evidence="5" id="KW-1185">Reference proteome</keyword>
<evidence type="ECO:0000256" key="2">
    <source>
        <dbReference type="ARBA" id="ARBA00022801"/>
    </source>
</evidence>
<dbReference type="InterPro" id="IPR005659">
    <property type="entry name" value="Chemorcpt_Glu_NH3ase_CheD"/>
</dbReference>
<reference evidence="4 5" key="1">
    <citation type="submission" date="2020-05" db="EMBL/GenBank/DDBJ databases">
        <title>Horizontal transmission and recombination maintain forever young bacterial symbiont genomes.</title>
        <authorList>
            <person name="Russell S.L."/>
            <person name="Pepper-Tunick E."/>
            <person name="Svedberg J."/>
            <person name="Byrne A."/>
            <person name="Ruelas Castillo J."/>
            <person name="Vollmers C."/>
            <person name="Beinart R.A."/>
            <person name="Corbett-Detig R."/>
        </authorList>
    </citation>
    <scope>NUCLEOTIDE SEQUENCE [LARGE SCALE GENOMIC DNA]</scope>
    <source>
        <strain evidence="4">Santa_Monica_outfall</strain>
    </source>
</reference>
<dbReference type="HAMAP" id="MF_01440">
    <property type="entry name" value="CheD"/>
    <property type="match status" value="1"/>
</dbReference>
<dbReference type="Gene3D" id="3.30.1330.200">
    <property type="match status" value="1"/>
</dbReference>
<dbReference type="Pfam" id="PF03975">
    <property type="entry name" value="CheD"/>
    <property type="match status" value="1"/>
</dbReference>
<dbReference type="EMBL" id="CP054491">
    <property type="protein sequence ID" value="QKQ26958.1"/>
    <property type="molecule type" value="Genomic_DNA"/>
</dbReference>
<dbReference type="InterPro" id="IPR038592">
    <property type="entry name" value="CheD-like_sf"/>
</dbReference>
<dbReference type="GO" id="GO:0006935">
    <property type="term" value="P:chemotaxis"/>
    <property type="evidence" value="ECO:0007669"/>
    <property type="project" value="UniProtKB-UniRule"/>
</dbReference>
<evidence type="ECO:0000256" key="1">
    <source>
        <dbReference type="ARBA" id="ARBA00022500"/>
    </source>
</evidence>
<comment type="catalytic activity">
    <reaction evidence="3">
        <text>L-glutaminyl-[protein] + H2O = L-glutamyl-[protein] + NH4(+)</text>
        <dbReference type="Rhea" id="RHEA:16441"/>
        <dbReference type="Rhea" id="RHEA-COMP:10207"/>
        <dbReference type="Rhea" id="RHEA-COMP:10208"/>
        <dbReference type="ChEBI" id="CHEBI:15377"/>
        <dbReference type="ChEBI" id="CHEBI:28938"/>
        <dbReference type="ChEBI" id="CHEBI:29973"/>
        <dbReference type="ChEBI" id="CHEBI:30011"/>
        <dbReference type="EC" id="3.5.1.44"/>
    </reaction>
</comment>
<dbReference type="Proteomes" id="UP000509658">
    <property type="component" value="Chromosome"/>
</dbReference>
<proteinExistence type="inferred from homology"/>
<sequence length="217" mass="24524">MHENYSTTSSPRMPRSLPGFEDVKRYWDKTNDIFSAKILPGEFYVTANDELITTVLGSCVSVCIRDRIFGIGGMNHFMLPHDNSGTGSWVASDNVSVSTRYGTYAMEHMINEILKNGGNRKNFEVKVFGGGRILANMTDVGIKNINFIHHFLQTECLDILSEDVGDIYPRKVVFFPKTGKARVKKLKSLHNDTIIKREEAYIHDIDTQPITGEVELF</sequence>
<protein>
    <recommendedName>
        <fullName evidence="3">Probable chemoreceptor glutamine deamidase CheD</fullName>
        <ecNumber evidence="3">3.5.1.44</ecNumber>
    </recommendedName>
</protein>
<dbReference type="CDD" id="cd16352">
    <property type="entry name" value="CheD"/>
    <property type="match status" value="1"/>
</dbReference>
<dbReference type="EC" id="3.5.1.44" evidence="3"/>
<dbReference type="InterPro" id="IPR011324">
    <property type="entry name" value="Cytotoxic_necrot_fac-like_cat"/>
</dbReference>
<dbReference type="SUPFAM" id="SSF64438">
    <property type="entry name" value="CNF1/YfiH-like putative cysteine hydrolases"/>
    <property type="match status" value="1"/>
</dbReference>
<evidence type="ECO:0000256" key="3">
    <source>
        <dbReference type="HAMAP-Rule" id="MF_01440"/>
    </source>
</evidence>
<name>A0A6N0HX64_9GAMM</name>
<dbReference type="KEGG" id="rev:HUE57_12225"/>
<keyword evidence="1 3" id="KW-0145">Chemotaxis</keyword>
<accession>A0A6N0HX64</accession>
<dbReference type="PANTHER" id="PTHR35147">
    <property type="entry name" value="CHEMORECEPTOR GLUTAMINE DEAMIDASE CHED-RELATED"/>
    <property type="match status" value="1"/>
</dbReference>
<evidence type="ECO:0000313" key="4">
    <source>
        <dbReference type="EMBL" id="QKQ26958.1"/>
    </source>
</evidence>
<comment type="similarity">
    <text evidence="3">Belongs to the CheD family.</text>
</comment>
<dbReference type="RefSeq" id="WP_174673283.1">
    <property type="nucleotide sequence ID" value="NZ_CP054491.1"/>
</dbReference>